<dbReference type="SUPFAM" id="SSF50129">
    <property type="entry name" value="GroES-like"/>
    <property type="match status" value="1"/>
</dbReference>
<organism evidence="4 5">
    <name type="scientific">Lachnellula suecica</name>
    <dbReference type="NCBI Taxonomy" id="602035"/>
    <lineage>
        <taxon>Eukaryota</taxon>
        <taxon>Fungi</taxon>
        <taxon>Dikarya</taxon>
        <taxon>Ascomycota</taxon>
        <taxon>Pezizomycotina</taxon>
        <taxon>Leotiomycetes</taxon>
        <taxon>Helotiales</taxon>
        <taxon>Lachnaceae</taxon>
        <taxon>Lachnellula</taxon>
    </lineage>
</organism>
<proteinExistence type="predicted"/>
<dbReference type="InterPro" id="IPR013149">
    <property type="entry name" value="ADH-like_C"/>
</dbReference>
<evidence type="ECO:0000256" key="1">
    <source>
        <dbReference type="ARBA" id="ARBA00022857"/>
    </source>
</evidence>
<dbReference type="Gene3D" id="3.40.50.720">
    <property type="entry name" value="NAD(P)-binding Rossmann-like Domain"/>
    <property type="match status" value="1"/>
</dbReference>
<keyword evidence="2" id="KW-0560">Oxidoreductase</keyword>
<evidence type="ECO:0000256" key="2">
    <source>
        <dbReference type="ARBA" id="ARBA00023002"/>
    </source>
</evidence>
<dbReference type="GO" id="GO:0016651">
    <property type="term" value="F:oxidoreductase activity, acting on NAD(P)H"/>
    <property type="evidence" value="ECO:0007669"/>
    <property type="project" value="TreeGrafter"/>
</dbReference>
<protein>
    <submittedName>
        <fullName evidence="4">Quinone oxidoreductase PIG3</fullName>
    </submittedName>
</protein>
<dbReference type="SMART" id="SM00829">
    <property type="entry name" value="PKS_ER"/>
    <property type="match status" value="1"/>
</dbReference>
<dbReference type="InterPro" id="IPR011032">
    <property type="entry name" value="GroES-like_sf"/>
</dbReference>
<dbReference type="InterPro" id="IPR036291">
    <property type="entry name" value="NAD(P)-bd_dom_sf"/>
</dbReference>
<name>A0A8T9C9Z3_9HELO</name>
<dbReference type="OrthoDB" id="203908at2759"/>
<dbReference type="InterPro" id="IPR014189">
    <property type="entry name" value="Quinone_OxRdtase_PIG3"/>
</dbReference>
<dbReference type="PANTHER" id="PTHR48106">
    <property type="entry name" value="QUINONE OXIDOREDUCTASE PIG3-RELATED"/>
    <property type="match status" value="1"/>
</dbReference>
<dbReference type="Gene3D" id="3.90.180.10">
    <property type="entry name" value="Medium-chain alcohol dehydrogenases, catalytic domain"/>
    <property type="match status" value="1"/>
</dbReference>
<dbReference type="PANTHER" id="PTHR48106:SF18">
    <property type="entry name" value="QUINONE OXIDOREDUCTASE PIG3"/>
    <property type="match status" value="1"/>
</dbReference>
<sequence>MTETMKAVDIRGGTGDASSLFINPETPKPIPTPQECLVRVRAFGLNRGDTMQRQGFYPPPPGVPKTLGLEFSGLIASVGGGENAGEMWKVGDEVFGLVYGGAYAEFVAVDKRMLMKKPPGLSWESCGGMCESWFTAVQALYLVGEFNPKLTRSVLWHAGASTVSICGIQLSVAAAQEDSSSASPKVFATTRQETKRDFCVSELGCTGAVNTLAYPDKGGWESEIVQLNGGQGIDLIIDFIGGPYFSSNLALAARDGKIINLGLMGGALTAEGEAVNISPIIMKRLRYEGSTLRSRDVEYQVRVKALFEEKVLPKILDGSFKNVISKVFEWENVVEAHKLMESNNTKGKIVCTISS</sequence>
<keyword evidence="1" id="KW-0521">NADP</keyword>
<dbReference type="Proteomes" id="UP000469558">
    <property type="component" value="Unassembled WGS sequence"/>
</dbReference>
<evidence type="ECO:0000313" key="4">
    <source>
        <dbReference type="EMBL" id="TVY81922.1"/>
    </source>
</evidence>
<dbReference type="AlphaFoldDB" id="A0A8T9C9Z3"/>
<evidence type="ECO:0000259" key="3">
    <source>
        <dbReference type="SMART" id="SM00829"/>
    </source>
</evidence>
<feature type="domain" description="Enoyl reductase (ER)" evidence="3">
    <location>
        <begin position="15"/>
        <end position="351"/>
    </location>
</feature>
<dbReference type="Pfam" id="PF00107">
    <property type="entry name" value="ADH_zinc_N"/>
    <property type="match status" value="1"/>
</dbReference>
<dbReference type="InterPro" id="IPR020843">
    <property type="entry name" value="ER"/>
</dbReference>
<dbReference type="InterPro" id="IPR013154">
    <property type="entry name" value="ADH-like_N"/>
</dbReference>
<dbReference type="GO" id="GO:0070402">
    <property type="term" value="F:NADPH binding"/>
    <property type="evidence" value="ECO:0007669"/>
    <property type="project" value="TreeGrafter"/>
</dbReference>
<dbReference type="Pfam" id="PF08240">
    <property type="entry name" value="ADH_N"/>
    <property type="match status" value="1"/>
</dbReference>
<evidence type="ECO:0000313" key="5">
    <source>
        <dbReference type="Proteomes" id="UP000469558"/>
    </source>
</evidence>
<dbReference type="CDD" id="cd05276">
    <property type="entry name" value="p53_inducible_oxidoreductase"/>
    <property type="match status" value="1"/>
</dbReference>
<comment type="caution">
    <text evidence="4">The sequence shown here is derived from an EMBL/GenBank/DDBJ whole genome shotgun (WGS) entry which is preliminary data.</text>
</comment>
<dbReference type="SUPFAM" id="SSF51735">
    <property type="entry name" value="NAD(P)-binding Rossmann-fold domains"/>
    <property type="match status" value="1"/>
</dbReference>
<gene>
    <name evidence="4" type="primary">TP53I3_0</name>
    <name evidence="4" type="ORF">LSUE1_G003744</name>
</gene>
<dbReference type="EMBL" id="QGMK01000402">
    <property type="protein sequence ID" value="TVY81922.1"/>
    <property type="molecule type" value="Genomic_DNA"/>
</dbReference>
<reference evidence="4 5" key="1">
    <citation type="submission" date="2018-05" db="EMBL/GenBank/DDBJ databases">
        <title>Genome sequencing and assembly of the regulated plant pathogen Lachnellula willkommii and related sister species for the development of diagnostic species identification markers.</title>
        <authorList>
            <person name="Giroux E."/>
            <person name="Bilodeau G."/>
        </authorList>
    </citation>
    <scope>NUCLEOTIDE SEQUENCE [LARGE SCALE GENOMIC DNA]</scope>
    <source>
        <strain evidence="4 5">CBS 268.59</strain>
    </source>
</reference>
<accession>A0A8T9C9Z3</accession>
<keyword evidence="5" id="KW-1185">Reference proteome</keyword>